<dbReference type="EMBL" id="KV417509">
    <property type="protein sequence ID" value="KZP27420.1"/>
    <property type="molecule type" value="Genomic_DNA"/>
</dbReference>
<feature type="compositionally biased region" description="Polar residues" evidence="1">
    <location>
        <begin position="791"/>
        <end position="805"/>
    </location>
</feature>
<feature type="compositionally biased region" description="Basic and acidic residues" evidence="1">
    <location>
        <begin position="618"/>
        <end position="630"/>
    </location>
</feature>
<evidence type="ECO:0000256" key="1">
    <source>
        <dbReference type="SAM" id="MobiDB-lite"/>
    </source>
</evidence>
<sequence length="897" mass="99026">MPRDTPQSQPSVAGGSLLSGVFSFVSREIESFVATATGGEAQVCETAPHLPRRTSSPGTSQDGRAARRRERKRQPETSRRMVSERPKTPSPPPEPRRPPPSKPHSVTMPGSLFPRSPSMMPESPPMHNGRIEDPERRVHFTLRSERRYSPSSGDETETEAGPSRPRTPPRPKAHSRKHPRAQPSPPTSPEKRASSARSPLSSPLRSPSVKEAVKRFRVSEDDAHFSLLLPKETISPGKGKAREAVSERMVGWDLPPVRRTLNKGKQRASEPEPEFEAERQASDDEDLYDEDISGEVRVQGKERELLEAKEEQTRKERQWELDKDKARQDEEDRERGKDKDRIKMLEKEILQLKEELSKRPNRQATPAPSAVLRTQMLPPPPPPPPPPVPGPLGASARLPTSSADHTTLAPDAFASARAALKQTAKPIELPINFGGLGARSKRQGQPTFNIDGEKMAAFLTEMKSVRLRKTGPTPHAGPRLDGWKDSIPERDMGLTRSLSAGGKPGLRDWGQRSVRSVAGPSSILSRHGLPSFRSLENRTETVVGEKRKMDATDAFDDAGNAAKRRNVVTTPSSSTSSRGMAPPPSDNIHRHPANRTWPSLSTETDLTTPELLSDNENEVDRGDSSVDDRPPSTPPMLRTIQRVQKSAQGASNRDLETPTSPRRDHHLLFPEEPARKPASPHMQESELFSKRPPKSPMPLDTTPRKPRPPARPLGKPKADDRKPKPKSNRETGPRRIIVQDDDDDDDEDPLSLSFTSPDEPLVVPRAKAQLPAASSSKKKKKSASVHEPSRDASQTSTTSQAAKQHSTLDEELRNARARSLLREHDLLNLEDLQNGEFIGVGTRKKTRGFLAHGGSSGLPVFMGEGYVDGAEPSDDDGDYQPRRSTSSAVAARRKNRR</sequence>
<feature type="compositionally biased region" description="Basic residues" evidence="1">
    <location>
        <begin position="167"/>
        <end position="180"/>
    </location>
</feature>
<feature type="compositionally biased region" description="Basic and acidic residues" evidence="1">
    <location>
        <begin position="73"/>
        <end position="87"/>
    </location>
</feature>
<proteinExistence type="predicted"/>
<feature type="compositionally biased region" description="Basic and acidic residues" evidence="1">
    <location>
        <begin position="298"/>
        <end position="358"/>
    </location>
</feature>
<evidence type="ECO:0000313" key="2">
    <source>
        <dbReference type="EMBL" id="KZP27420.1"/>
    </source>
</evidence>
<feature type="compositionally biased region" description="Basic and acidic residues" evidence="1">
    <location>
        <begin position="129"/>
        <end position="148"/>
    </location>
</feature>
<evidence type="ECO:0000313" key="3">
    <source>
        <dbReference type="Proteomes" id="UP000076532"/>
    </source>
</evidence>
<feature type="compositionally biased region" description="Acidic residues" evidence="1">
    <location>
        <begin position="739"/>
        <end position="749"/>
    </location>
</feature>
<feature type="compositionally biased region" description="Acidic residues" evidence="1">
    <location>
        <begin position="283"/>
        <end position="293"/>
    </location>
</feature>
<gene>
    <name evidence="2" type="ORF">FIBSPDRAFT_1040248</name>
</gene>
<feature type="compositionally biased region" description="Basic and acidic residues" evidence="1">
    <location>
        <begin position="666"/>
        <end position="675"/>
    </location>
</feature>
<feature type="region of interest" description="Disordered" evidence="1">
    <location>
        <begin position="34"/>
        <end position="211"/>
    </location>
</feature>
<feature type="compositionally biased region" description="Basic and acidic residues" evidence="1">
    <location>
        <begin position="535"/>
        <end position="551"/>
    </location>
</feature>
<feature type="compositionally biased region" description="Polar residues" evidence="1">
    <location>
        <begin position="641"/>
        <end position="651"/>
    </location>
</feature>
<organism evidence="2 3">
    <name type="scientific">Athelia psychrophila</name>
    <dbReference type="NCBI Taxonomy" id="1759441"/>
    <lineage>
        <taxon>Eukaryota</taxon>
        <taxon>Fungi</taxon>
        <taxon>Dikarya</taxon>
        <taxon>Basidiomycota</taxon>
        <taxon>Agaricomycotina</taxon>
        <taxon>Agaricomycetes</taxon>
        <taxon>Agaricomycetidae</taxon>
        <taxon>Atheliales</taxon>
        <taxon>Atheliaceae</taxon>
        <taxon>Athelia</taxon>
    </lineage>
</organism>
<feature type="compositionally biased region" description="Low complexity" evidence="1">
    <location>
        <begin position="195"/>
        <end position="207"/>
    </location>
</feature>
<dbReference type="Proteomes" id="UP000076532">
    <property type="component" value="Unassembled WGS sequence"/>
</dbReference>
<feature type="region of interest" description="Disordered" evidence="1">
    <location>
        <begin position="230"/>
        <end position="410"/>
    </location>
</feature>
<feature type="compositionally biased region" description="Polar residues" evidence="1">
    <location>
        <begin position="596"/>
        <end position="607"/>
    </location>
</feature>
<feature type="compositionally biased region" description="Polar residues" evidence="1">
    <location>
        <begin position="53"/>
        <end position="62"/>
    </location>
</feature>
<feature type="region of interest" description="Disordered" evidence="1">
    <location>
        <begin position="863"/>
        <end position="897"/>
    </location>
</feature>
<reference evidence="2 3" key="1">
    <citation type="journal article" date="2016" name="Mol. Biol. Evol.">
        <title>Comparative Genomics of Early-Diverging Mushroom-Forming Fungi Provides Insights into the Origins of Lignocellulose Decay Capabilities.</title>
        <authorList>
            <person name="Nagy L.G."/>
            <person name="Riley R."/>
            <person name="Tritt A."/>
            <person name="Adam C."/>
            <person name="Daum C."/>
            <person name="Floudas D."/>
            <person name="Sun H."/>
            <person name="Yadav J.S."/>
            <person name="Pangilinan J."/>
            <person name="Larsson K.H."/>
            <person name="Matsuura K."/>
            <person name="Barry K."/>
            <person name="Labutti K."/>
            <person name="Kuo R."/>
            <person name="Ohm R.A."/>
            <person name="Bhattacharya S.S."/>
            <person name="Shirouzu T."/>
            <person name="Yoshinaga Y."/>
            <person name="Martin F.M."/>
            <person name="Grigoriev I.V."/>
            <person name="Hibbett D.S."/>
        </authorList>
    </citation>
    <scope>NUCLEOTIDE SEQUENCE [LARGE SCALE GENOMIC DNA]</scope>
    <source>
        <strain evidence="2 3">CBS 109695</strain>
    </source>
</reference>
<keyword evidence="3" id="KW-1185">Reference proteome</keyword>
<accession>A0A166QQB4</accession>
<feature type="compositionally biased region" description="Basic and acidic residues" evidence="1">
    <location>
        <begin position="716"/>
        <end position="733"/>
    </location>
</feature>
<name>A0A166QQB4_9AGAM</name>
<feature type="compositionally biased region" description="Basic and acidic residues" evidence="1">
    <location>
        <begin position="481"/>
        <end position="493"/>
    </location>
</feature>
<feature type="compositionally biased region" description="Pro residues" evidence="1">
    <location>
        <begin position="88"/>
        <end position="102"/>
    </location>
</feature>
<dbReference type="AlphaFoldDB" id="A0A166QQB4"/>
<feature type="region of interest" description="Disordered" evidence="1">
    <location>
        <begin position="468"/>
        <end position="811"/>
    </location>
</feature>
<protein>
    <submittedName>
        <fullName evidence="2">Uncharacterized protein</fullName>
    </submittedName>
</protein>
<dbReference type="OrthoDB" id="3256736at2759"/>
<feature type="compositionally biased region" description="Pro residues" evidence="1">
    <location>
        <begin position="377"/>
        <end position="390"/>
    </location>
</feature>